<comment type="caution">
    <text evidence="1">The sequence shown here is derived from an EMBL/GenBank/DDBJ whole genome shotgun (WGS) entry which is preliminary data.</text>
</comment>
<evidence type="ECO:0000313" key="1">
    <source>
        <dbReference type="EMBL" id="KAI0056832.1"/>
    </source>
</evidence>
<protein>
    <submittedName>
        <fullName evidence="1">Uncharacterized protein</fullName>
    </submittedName>
</protein>
<sequence length="564" mass="63346">MSPKLQEHQDSMEDIVLHAVADDPLERPPSVLLNLLLTCRRFYDMLNVQHNPRLYYRLFVDKFDAPAVARRLPEDAMHAANVAHELRGRYSALQCFRRGNLDDPQLTQAFLVAYLMLLEDDGKNMSQLLWAGLPALLEEYIVERLHVGADASDGWPAVNKTNALVVALFWQMTTRHAIDRESEERRDRIMTVLQPYALAGFQYSFLNSGFDPVTMIGPHRMRFGFNDAAVPTACCGSEALTIQYFGQALCLHLPSLSLHAILSYIARFETHTLVIPPNLPRTRAEHPAPGLTCEDIDEYNQQCRTRPIPHSTEAARTDITRSQRHDIDWARALHPDPSLGLAPRAVSLYTPGVLTGAWQGTRLIPSVEEYTALRTGGWDPSSVRSIARWPFFCTLQEHNRYSSPVSCPTGHEWDDDSNAPVLRRSNGTSRADDLQNGNSPNKVLSKTFTGDLYDDAPGNVQSGRFTPDDSSGIVDVTLSGTTDQRHAAAWGAYNFLGRVRLSDGLVVFVREDPQVDMMNNVGRILFVGYLLSEQNLVGRWRRYEPNGSDPSLPYEGIWSLCKQD</sequence>
<keyword evidence="2" id="KW-1185">Reference proteome</keyword>
<reference evidence="1" key="1">
    <citation type="submission" date="2021-03" db="EMBL/GenBank/DDBJ databases">
        <authorList>
            <consortium name="DOE Joint Genome Institute"/>
            <person name="Ahrendt S."/>
            <person name="Looney B.P."/>
            <person name="Miyauchi S."/>
            <person name="Morin E."/>
            <person name="Drula E."/>
            <person name="Courty P.E."/>
            <person name="Chicoki N."/>
            <person name="Fauchery L."/>
            <person name="Kohler A."/>
            <person name="Kuo A."/>
            <person name="Labutti K."/>
            <person name="Pangilinan J."/>
            <person name="Lipzen A."/>
            <person name="Riley R."/>
            <person name="Andreopoulos W."/>
            <person name="He G."/>
            <person name="Johnson J."/>
            <person name="Barry K.W."/>
            <person name="Grigoriev I.V."/>
            <person name="Nagy L."/>
            <person name="Hibbett D."/>
            <person name="Henrissat B."/>
            <person name="Matheny P.B."/>
            <person name="Labbe J."/>
            <person name="Martin F."/>
        </authorList>
    </citation>
    <scope>NUCLEOTIDE SEQUENCE</scope>
    <source>
        <strain evidence="1">HHB10654</strain>
    </source>
</reference>
<organism evidence="1 2">
    <name type="scientific">Artomyces pyxidatus</name>
    <dbReference type="NCBI Taxonomy" id="48021"/>
    <lineage>
        <taxon>Eukaryota</taxon>
        <taxon>Fungi</taxon>
        <taxon>Dikarya</taxon>
        <taxon>Basidiomycota</taxon>
        <taxon>Agaricomycotina</taxon>
        <taxon>Agaricomycetes</taxon>
        <taxon>Russulales</taxon>
        <taxon>Auriscalpiaceae</taxon>
        <taxon>Artomyces</taxon>
    </lineage>
</organism>
<proteinExistence type="predicted"/>
<gene>
    <name evidence="1" type="ORF">BV25DRAFT_1920659</name>
</gene>
<name>A0ACB8SKV8_9AGAM</name>
<accession>A0ACB8SKV8</accession>
<dbReference type="Proteomes" id="UP000814140">
    <property type="component" value="Unassembled WGS sequence"/>
</dbReference>
<dbReference type="EMBL" id="MU277257">
    <property type="protein sequence ID" value="KAI0056832.1"/>
    <property type="molecule type" value="Genomic_DNA"/>
</dbReference>
<reference evidence="1" key="2">
    <citation type="journal article" date="2022" name="New Phytol.">
        <title>Evolutionary transition to the ectomycorrhizal habit in the genomes of a hyperdiverse lineage of mushroom-forming fungi.</title>
        <authorList>
            <person name="Looney B."/>
            <person name="Miyauchi S."/>
            <person name="Morin E."/>
            <person name="Drula E."/>
            <person name="Courty P.E."/>
            <person name="Kohler A."/>
            <person name="Kuo A."/>
            <person name="LaButti K."/>
            <person name="Pangilinan J."/>
            <person name="Lipzen A."/>
            <person name="Riley R."/>
            <person name="Andreopoulos W."/>
            <person name="He G."/>
            <person name="Johnson J."/>
            <person name="Nolan M."/>
            <person name="Tritt A."/>
            <person name="Barry K.W."/>
            <person name="Grigoriev I.V."/>
            <person name="Nagy L.G."/>
            <person name="Hibbett D."/>
            <person name="Henrissat B."/>
            <person name="Matheny P.B."/>
            <person name="Labbe J."/>
            <person name="Martin F.M."/>
        </authorList>
    </citation>
    <scope>NUCLEOTIDE SEQUENCE</scope>
    <source>
        <strain evidence="1">HHB10654</strain>
    </source>
</reference>
<evidence type="ECO:0000313" key="2">
    <source>
        <dbReference type="Proteomes" id="UP000814140"/>
    </source>
</evidence>